<organism evidence="1 2">
    <name type="scientific">Pedobacter xixiisoli</name>
    <dbReference type="NCBI Taxonomy" id="1476464"/>
    <lineage>
        <taxon>Bacteria</taxon>
        <taxon>Pseudomonadati</taxon>
        <taxon>Bacteroidota</taxon>
        <taxon>Sphingobacteriia</taxon>
        <taxon>Sphingobacteriales</taxon>
        <taxon>Sphingobacteriaceae</taxon>
        <taxon>Pedobacter</taxon>
    </lineage>
</organism>
<dbReference type="Proteomes" id="UP000219281">
    <property type="component" value="Unassembled WGS sequence"/>
</dbReference>
<gene>
    <name evidence="1" type="ORF">SAMN06297358_0863</name>
</gene>
<protein>
    <submittedName>
        <fullName evidence="1">Uncharacterized protein</fullName>
    </submittedName>
</protein>
<accession>A0A285ZT22</accession>
<dbReference type="EMBL" id="OCMT01000001">
    <property type="protein sequence ID" value="SOD12814.1"/>
    <property type="molecule type" value="Genomic_DNA"/>
</dbReference>
<dbReference type="AlphaFoldDB" id="A0A285ZT22"/>
<evidence type="ECO:0000313" key="1">
    <source>
        <dbReference type="EMBL" id="SOD12814.1"/>
    </source>
</evidence>
<reference evidence="2" key="1">
    <citation type="submission" date="2017-09" db="EMBL/GenBank/DDBJ databases">
        <authorList>
            <person name="Varghese N."/>
            <person name="Submissions S."/>
        </authorList>
    </citation>
    <scope>NUCLEOTIDE SEQUENCE [LARGE SCALE GENOMIC DNA]</scope>
    <source>
        <strain evidence="2">CGMCC 1.12803</strain>
    </source>
</reference>
<sequence length="172" mass="20063">MLSFYFCTTALCFTRLYHQCIFNCNIWLSIIAFLPHLANFGALKRTLHISLLSFYLLSCTGLQEFTRVPVLFQHYFEHKSLDNNITFFSYVENHYNDVPHTDNDEERDNQLPFKTHEFFAGSVTSPALPPSFEVIPKKVYQILPKQKILINNDYIPNSAFSGKIWQPPKFVS</sequence>
<name>A0A285ZT22_9SPHI</name>
<evidence type="ECO:0000313" key="2">
    <source>
        <dbReference type="Proteomes" id="UP000219281"/>
    </source>
</evidence>
<proteinExistence type="predicted"/>
<keyword evidence="2" id="KW-1185">Reference proteome</keyword>